<dbReference type="KEGG" id="gms:SOIL9_17090"/>
<name>A0A6P2D6C0_9BACT</name>
<reference evidence="1 2" key="1">
    <citation type="submission" date="2019-05" db="EMBL/GenBank/DDBJ databases">
        <authorList>
            <consortium name="Science for Life Laboratories"/>
        </authorList>
    </citation>
    <scope>NUCLEOTIDE SEQUENCE [LARGE SCALE GENOMIC DNA]</scope>
    <source>
        <strain evidence="1">Soil9</strain>
    </source>
</reference>
<organism evidence="1 2">
    <name type="scientific">Gemmata massiliana</name>
    <dbReference type="NCBI Taxonomy" id="1210884"/>
    <lineage>
        <taxon>Bacteria</taxon>
        <taxon>Pseudomonadati</taxon>
        <taxon>Planctomycetota</taxon>
        <taxon>Planctomycetia</taxon>
        <taxon>Gemmatales</taxon>
        <taxon>Gemmataceae</taxon>
        <taxon>Gemmata</taxon>
    </lineage>
</organism>
<protein>
    <submittedName>
        <fullName evidence="1">Uncharacterized protein</fullName>
    </submittedName>
</protein>
<evidence type="ECO:0000313" key="2">
    <source>
        <dbReference type="Proteomes" id="UP000464178"/>
    </source>
</evidence>
<sequence length="302" mass="34295">MSRTSRVLYHQNVYDLLQLEPGECPIAARMIAAHEFECGFLPAAVCEWYQVPNVVIPRTDEWSLENEHGTLWHEFSGDDHPVTLDQVLDNFAAVAQEIAPPHVRVISDQQGVVSWFIEVDESEDPPVWVGTDWEDTTGWEQAAERFSDFVFGWMVGSYLESHTPLSETWHGWNDDEFDDSPIKPRFVKVHINGLWLRTPDEPFTAPIIDLLTEQFGEPERIPRSGDVTTCTYRPEGGTIRVTADDPAHPDPLSAWWVHADTPECLAEFARLLLPWGTLKDTLRADTDPARDVLHRSHTSASN</sequence>
<gene>
    <name evidence="1" type="ORF">SOIL9_17090</name>
</gene>
<dbReference type="AlphaFoldDB" id="A0A6P2D6C0"/>
<dbReference type="Proteomes" id="UP000464178">
    <property type="component" value="Chromosome"/>
</dbReference>
<keyword evidence="2" id="KW-1185">Reference proteome</keyword>
<proteinExistence type="predicted"/>
<evidence type="ECO:0000313" key="1">
    <source>
        <dbReference type="EMBL" id="VTR96005.1"/>
    </source>
</evidence>
<accession>A0A6P2D6C0</accession>
<dbReference type="EMBL" id="LR593886">
    <property type="protein sequence ID" value="VTR96005.1"/>
    <property type="molecule type" value="Genomic_DNA"/>
</dbReference>